<evidence type="ECO:0000256" key="6">
    <source>
        <dbReference type="SAM" id="Phobius"/>
    </source>
</evidence>
<evidence type="ECO:0000313" key="7">
    <source>
        <dbReference type="EMBL" id="SKB98661.1"/>
    </source>
</evidence>
<name>A0A1T5FRA1_9FLAO</name>
<evidence type="ECO:0000256" key="3">
    <source>
        <dbReference type="ARBA" id="ARBA00022692"/>
    </source>
</evidence>
<dbReference type="RefSeq" id="WP_079667456.1">
    <property type="nucleotide sequence ID" value="NZ_FUYZ01000007.1"/>
</dbReference>
<evidence type="ECO:0000313" key="8">
    <source>
        <dbReference type="Proteomes" id="UP000191112"/>
    </source>
</evidence>
<dbReference type="Pfam" id="PF04011">
    <property type="entry name" value="LemA"/>
    <property type="match status" value="1"/>
</dbReference>
<dbReference type="EMBL" id="FUYZ01000007">
    <property type="protein sequence ID" value="SKB98661.1"/>
    <property type="molecule type" value="Genomic_DNA"/>
</dbReference>
<accession>A0A1T5FRA1</accession>
<gene>
    <name evidence="7" type="ORF">SAMN05660477_02244</name>
</gene>
<dbReference type="OrthoDB" id="9804152at2"/>
<feature type="transmembrane region" description="Helical" evidence="6">
    <location>
        <begin position="6"/>
        <end position="26"/>
    </location>
</feature>
<evidence type="ECO:0000256" key="2">
    <source>
        <dbReference type="ARBA" id="ARBA00008854"/>
    </source>
</evidence>
<dbReference type="PANTHER" id="PTHR34478:SF1">
    <property type="entry name" value="PROTEIN LEMA"/>
    <property type="match status" value="1"/>
</dbReference>
<proteinExistence type="inferred from homology"/>
<evidence type="ECO:0000256" key="4">
    <source>
        <dbReference type="ARBA" id="ARBA00022989"/>
    </source>
</evidence>
<dbReference type="Proteomes" id="UP000191112">
    <property type="component" value="Unassembled WGS sequence"/>
</dbReference>
<keyword evidence="3 6" id="KW-0812">Transmembrane</keyword>
<sequence length="187" mass="21739">MNEQILFYFIIGGVILLTIGFIISVFNKIIFLKNNVEKSFANIDVVLKQRADEIPNLIAVVKESKDYEAKTLEQLTKLRAQYYNASSTDEKVNVTNQLDKSLKSFMLVAENYPILRANNNFIAFQQRITQLEDIIADRREFFNDSVNLYNIGIQEFPNLIMAKLFSFKQKQMLQVTDNEKKYDGVKF</sequence>
<comment type="similarity">
    <text evidence="2">Belongs to the LemA family.</text>
</comment>
<keyword evidence="5 6" id="KW-0472">Membrane</keyword>
<comment type="subcellular location">
    <subcellularLocation>
        <location evidence="1">Membrane</location>
        <topology evidence="1">Single-pass membrane protein</topology>
    </subcellularLocation>
</comment>
<organism evidence="7 8">
    <name type="scientific">Soonwooa buanensis</name>
    <dbReference type="NCBI Taxonomy" id="619805"/>
    <lineage>
        <taxon>Bacteria</taxon>
        <taxon>Pseudomonadati</taxon>
        <taxon>Bacteroidota</taxon>
        <taxon>Flavobacteriia</taxon>
        <taxon>Flavobacteriales</taxon>
        <taxon>Weeksellaceae</taxon>
        <taxon>Chryseobacterium group</taxon>
        <taxon>Soonwooa</taxon>
    </lineage>
</organism>
<dbReference type="Gene3D" id="1.20.1440.20">
    <property type="entry name" value="LemA-like domain"/>
    <property type="match status" value="1"/>
</dbReference>
<keyword evidence="4 6" id="KW-1133">Transmembrane helix</keyword>
<dbReference type="PANTHER" id="PTHR34478">
    <property type="entry name" value="PROTEIN LEMA"/>
    <property type="match status" value="1"/>
</dbReference>
<dbReference type="InterPro" id="IPR007156">
    <property type="entry name" value="MamQ_LemA"/>
</dbReference>
<keyword evidence="8" id="KW-1185">Reference proteome</keyword>
<protein>
    <submittedName>
        <fullName evidence="7">LemA protein</fullName>
    </submittedName>
</protein>
<reference evidence="7 8" key="1">
    <citation type="submission" date="2017-02" db="EMBL/GenBank/DDBJ databases">
        <authorList>
            <person name="Peterson S.W."/>
        </authorList>
    </citation>
    <scope>NUCLEOTIDE SEQUENCE [LARGE SCALE GENOMIC DNA]</scope>
    <source>
        <strain evidence="7 8">DSM 22323</strain>
    </source>
</reference>
<evidence type="ECO:0000256" key="5">
    <source>
        <dbReference type="ARBA" id="ARBA00023136"/>
    </source>
</evidence>
<dbReference type="SUPFAM" id="SSF140478">
    <property type="entry name" value="LemA-like"/>
    <property type="match status" value="1"/>
</dbReference>
<dbReference type="GO" id="GO:0016020">
    <property type="term" value="C:membrane"/>
    <property type="evidence" value="ECO:0007669"/>
    <property type="project" value="UniProtKB-SubCell"/>
</dbReference>
<dbReference type="STRING" id="619805.SAMN05660477_02244"/>
<dbReference type="AlphaFoldDB" id="A0A1T5FRA1"/>
<evidence type="ECO:0000256" key="1">
    <source>
        <dbReference type="ARBA" id="ARBA00004167"/>
    </source>
</evidence>
<dbReference type="InterPro" id="IPR023353">
    <property type="entry name" value="LemA-like_dom_sf"/>
</dbReference>